<sequence length="477" mass="50791">MHGSGGPAAESDPPSPAVEPPSSVTNVLRDTGVPAPNDEDRGGSLLSDAGVKAETAELDGTLREDSQPHQPSAEAPALAAEPVTDAQIADGTRQDDESPRDSGEEPVQQQEQSDAADAKYELDDIVGSGHDAPMDPAEDDIELLVNQTTQPEPLLNSREGSDLLNPSQGTNYRDQLTFTPPQPHKPSTEAGIILDPYAEGEGPGGGADASLEDINAADQAVAKHLQHEIQLAPATLHLPPEGPAGIVRDDLDAEGTQGQPIAPAAIIVGNHHEIDSDRAEGTVLDPTNDKDEEEGPESENMEEITLLSQQRSCDNTPDMLDTGTKSEPTQAILVGTGSGYGDRDGQDTTLDGVGHDAEPEARAAEASALAKIDTLETEDMEREDIALLKGTLRGRWGATASYFDYIDRCVVGNGFGSPHVDQTVQLLMTIVTRRAWKGQKGIQCRCRAKTLQWIVGNPLTEVKKTRSRFFKGGQRHE</sequence>
<dbReference type="EMBL" id="JAMZIH010000462">
    <property type="protein sequence ID" value="KAJ1679311.1"/>
    <property type="molecule type" value="Genomic_DNA"/>
</dbReference>
<protein>
    <submittedName>
        <fullName evidence="1">Uncharacterized protein</fullName>
    </submittedName>
</protein>
<organism evidence="1 2">
    <name type="scientific">Spiromyces aspiralis</name>
    <dbReference type="NCBI Taxonomy" id="68401"/>
    <lineage>
        <taxon>Eukaryota</taxon>
        <taxon>Fungi</taxon>
        <taxon>Fungi incertae sedis</taxon>
        <taxon>Zoopagomycota</taxon>
        <taxon>Kickxellomycotina</taxon>
        <taxon>Kickxellomycetes</taxon>
        <taxon>Kickxellales</taxon>
        <taxon>Kickxellaceae</taxon>
        <taxon>Spiromyces</taxon>
    </lineage>
</organism>
<reference evidence="1" key="1">
    <citation type="submission" date="2022-06" db="EMBL/GenBank/DDBJ databases">
        <title>Phylogenomic reconstructions and comparative analyses of Kickxellomycotina fungi.</title>
        <authorList>
            <person name="Reynolds N.K."/>
            <person name="Stajich J.E."/>
            <person name="Barry K."/>
            <person name="Grigoriev I.V."/>
            <person name="Crous P."/>
            <person name="Smith M.E."/>
        </authorList>
    </citation>
    <scope>NUCLEOTIDE SEQUENCE</scope>
    <source>
        <strain evidence="1">RSA 2271</strain>
    </source>
</reference>
<proteinExistence type="predicted"/>
<keyword evidence="2" id="KW-1185">Reference proteome</keyword>
<name>A0ACC1HSN9_9FUNG</name>
<comment type="caution">
    <text evidence="1">The sequence shown here is derived from an EMBL/GenBank/DDBJ whole genome shotgun (WGS) entry which is preliminary data.</text>
</comment>
<dbReference type="Proteomes" id="UP001145114">
    <property type="component" value="Unassembled WGS sequence"/>
</dbReference>
<evidence type="ECO:0000313" key="1">
    <source>
        <dbReference type="EMBL" id="KAJ1679311.1"/>
    </source>
</evidence>
<evidence type="ECO:0000313" key="2">
    <source>
        <dbReference type="Proteomes" id="UP001145114"/>
    </source>
</evidence>
<accession>A0ACC1HSN9</accession>
<gene>
    <name evidence="1" type="ORF">EV182_002310</name>
</gene>